<evidence type="ECO:0000313" key="2">
    <source>
        <dbReference type="Proteomes" id="UP000830583"/>
    </source>
</evidence>
<dbReference type="InterPro" id="IPR026341">
    <property type="entry name" value="T9SS_type_B"/>
</dbReference>
<dbReference type="Proteomes" id="UP000830583">
    <property type="component" value="Chromosome"/>
</dbReference>
<sequence>MSIFRIVFSLTCLLFAQFIWAFELDLSGTNESCPGNGSIEFVISNANPSGTISFVVFKLPNTTVPYATPTAPLINGLVAGEYLVVATETVENQTTTKQSTIIITNTFTPLTFSVGYINQSCSDVSNVTVSVNSGTASSFEITAGPVLFPPQTSNVFSNLPEGTYSIRVFDECGIAMVTTFTVSYSASGLTIGSPVLSNTFPPSCDFTVITNQITPDTGTSIAYPLQITYTIFPPDGSPSYTINKTITSGNPLETSINETFPNFNSTNFNYSIEITDNCGTITNQNFIANLTGSVTVTLNRQPCDSNYFTINTANFSPPFQLNFDIVPPGFVPGDFNADYPGPFTSNAIVFGGADNLVPLGNYSFTITDSCGKIQTVAFSVVQNTIIPSIRTGNNGCYENNGFIRITIPVNEILGATVVAAPTSYPFPLPHDVSNQLVNGVIVLDPVPIGFYEITIVDECNITYIIDDIEVPVYENEGLEVTERVGCEVGKTSIRIDSNNASITNIIITNAPSSFEQNIPFNASNFITSNDGVFFMNNLPPGEYSFDVDDECGFFNSITVTLTEYVINNSAFNPIFNCGSFDVNLSFLSNGTNGQSFWLQKLIDPLTDTWGHPATNVIYPPDSTPNATNSIILANNTTNFNFVFNGEFRIVRKFNSYKNGNEIANQTAATKVCLEIFNPSFVFNEALEIIDINRSPCTDNGTLDIVINAIGQAPINYKLILKDGEIINIDNGNSPIFYNLPLGLYTLQIEDSCGNIKTQVFDVDTLKSIINSLDPDDMTVCVPLISNNERFNLTTQISTIINPDDLNEYTVSFHTSLTDSQQNLNPITNPENFNPVSNPQTIYTRIILNLLPSCYEVKTFDVFVGQTPSINLNSDYLFCDELPFTITINNPSPNTVYEWSNGTIGTSFTTSTPGISNITVTATTTFTDSDLICENSKEITVSISEPPVIDSITTVDWTENQNEITINSNNIGFHTYSIDGMNYQTENTFTNLLPGVYTVYVQDTIGCGTVTELVWLLYYPRFFTPNGDGYNETWFIKDSGLEENFIVHIFDRYGKLITVFNSKSEGWDGTFNGQPLFSTDYWFMIYRNDGRVHKGHFSLKR</sequence>
<dbReference type="NCBIfam" id="TIGR04131">
    <property type="entry name" value="Bac_Flav_CTERM"/>
    <property type="match status" value="1"/>
</dbReference>
<protein>
    <submittedName>
        <fullName evidence="1">T9SS type B sorting domain-containing protein</fullName>
    </submittedName>
</protein>
<keyword evidence="2" id="KW-1185">Reference proteome</keyword>
<dbReference type="RefSeq" id="WP_248433536.1">
    <property type="nucleotide sequence ID" value="NZ_CP096205.1"/>
</dbReference>
<name>A0ABY4KCU2_9FLAO</name>
<dbReference type="EMBL" id="CP096205">
    <property type="protein sequence ID" value="UPQ78609.1"/>
    <property type="molecule type" value="Genomic_DNA"/>
</dbReference>
<dbReference type="Pfam" id="PF13585">
    <property type="entry name" value="CHU_C"/>
    <property type="match status" value="1"/>
</dbReference>
<reference evidence="1" key="1">
    <citation type="submission" date="2022-04" db="EMBL/GenBank/DDBJ databases">
        <title>Consumption of N2O by Flavobacterium azooxidireducens sp. nov. isolated from Decomposing Leaf Litter of Phragmites australis (Cav.).</title>
        <authorList>
            <person name="Behrendt U."/>
            <person name="Spanner T."/>
            <person name="Augustin J."/>
            <person name="Horn M.A."/>
            <person name="Kolb S."/>
            <person name="Ulrich A."/>
        </authorList>
    </citation>
    <scope>NUCLEOTIDE SEQUENCE</scope>
    <source>
        <strain evidence="1">IGB 4-14</strain>
    </source>
</reference>
<gene>
    <name evidence="1" type="ORF">M0M57_13385</name>
</gene>
<organism evidence="1 2">
    <name type="scientific">Flavobacterium azooxidireducens</name>
    <dbReference type="NCBI Taxonomy" id="1871076"/>
    <lineage>
        <taxon>Bacteria</taxon>
        <taxon>Pseudomonadati</taxon>
        <taxon>Bacteroidota</taxon>
        <taxon>Flavobacteriia</taxon>
        <taxon>Flavobacteriales</taxon>
        <taxon>Flavobacteriaceae</taxon>
        <taxon>Flavobacterium</taxon>
    </lineage>
</organism>
<proteinExistence type="predicted"/>
<evidence type="ECO:0000313" key="1">
    <source>
        <dbReference type="EMBL" id="UPQ78609.1"/>
    </source>
</evidence>
<accession>A0ABY4KCU2</accession>